<dbReference type="InterPro" id="IPR038731">
    <property type="entry name" value="RgtA/B/C-like"/>
</dbReference>
<dbReference type="GO" id="GO:0005886">
    <property type="term" value="C:plasma membrane"/>
    <property type="evidence" value="ECO:0007669"/>
    <property type="project" value="UniProtKB-SubCell"/>
</dbReference>
<name>A0A1F7YK15_9BACT</name>
<keyword evidence="4" id="KW-0808">Transferase</keyword>
<dbReference type="Proteomes" id="UP000178851">
    <property type="component" value="Unassembled WGS sequence"/>
</dbReference>
<proteinExistence type="predicted"/>
<dbReference type="PANTHER" id="PTHR33908:SF11">
    <property type="entry name" value="MEMBRANE PROTEIN"/>
    <property type="match status" value="1"/>
</dbReference>
<keyword evidence="2" id="KW-1003">Cell membrane</keyword>
<keyword evidence="3" id="KW-0328">Glycosyltransferase</keyword>
<feature type="transmembrane region" description="Helical" evidence="8">
    <location>
        <begin position="205"/>
        <end position="224"/>
    </location>
</feature>
<feature type="domain" description="Glycosyltransferase RgtA/B/C/D-like" evidence="9">
    <location>
        <begin position="83"/>
        <end position="222"/>
    </location>
</feature>
<feature type="transmembrane region" description="Helical" evidence="8">
    <location>
        <begin position="165"/>
        <end position="193"/>
    </location>
</feature>
<accession>A0A1F7YK15</accession>
<feature type="transmembrane region" description="Helical" evidence="8">
    <location>
        <begin position="301"/>
        <end position="319"/>
    </location>
</feature>
<organism evidence="10 11">
    <name type="scientific">Candidatus Woesebacteria bacterium RIFCSPHIGHO2_01_FULL_39_28</name>
    <dbReference type="NCBI Taxonomy" id="1802496"/>
    <lineage>
        <taxon>Bacteria</taxon>
        <taxon>Candidatus Woeseibacteriota</taxon>
    </lineage>
</organism>
<gene>
    <name evidence="10" type="ORF">A2627_04575</name>
</gene>
<keyword evidence="6 8" id="KW-1133">Transmembrane helix</keyword>
<evidence type="ECO:0000259" key="9">
    <source>
        <dbReference type="Pfam" id="PF13231"/>
    </source>
</evidence>
<keyword evidence="5 8" id="KW-0812">Transmembrane</keyword>
<dbReference type="EMBL" id="MGGI01000003">
    <property type="protein sequence ID" value="OGM27686.1"/>
    <property type="molecule type" value="Genomic_DNA"/>
</dbReference>
<dbReference type="AlphaFoldDB" id="A0A1F7YK15"/>
<feature type="transmembrane region" description="Helical" evidence="8">
    <location>
        <begin position="54"/>
        <end position="72"/>
    </location>
</feature>
<feature type="transmembrane region" description="Helical" evidence="8">
    <location>
        <begin position="266"/>
        <end position="289"/>
    </location>
</feature>
<protein>
    <recommendedName>
        <fullName evidence="9">Glycosyltransferase RgtA/B/C/D-like domain-containing protein</fullName>
    </recommendedName>
</protein>
<evidence type="ECO:0000256" key="2">
    <source>
        <dbReference type="ARBA" id="ARBA00022475"/>
    </source>
</evidence>
<dbReference type="PANTHER" id="PTHR33908">
    <property type="entry name" value="MANNOSYLTRANSFERASE YKCB-RELATED"/>
    <property type="match status" value="1"/>
</dbReference>
<feature type="transmembrane region" description="Helical" evidence="8">
    <location>
        <begin position="325"/>
        <end position="344"/>
    </location>
</feature>
<dbReference type="Pfam" id="PF13231">
    <property type="entry name" value="PMT_2"/>
    <property type="match status" value="1"/>
</dbReference>
<comment type="subcellular location">
    <subcellularLocation>
        <location evidence="1">Cell membrane</location>
        <topology evidence="1">Multi-pass membrane protein</topology>
    </subcellularLocation>
</comment>
<evidence type="ECO:0000256" key="1">
    <source>
        <dbReference type="ARBA" id="ARBA00004651"/>
    </source>
</evidence>
<evidence type="ECO:0000256" key="4">
    <source>
        <dbReference type="ARBA" id="ARBA00022679"/>
    </source>
</evidence>
<evidence type="ECO:0000256" key="5">
    <source>
        <dbReference type="ARBA" id="ARBA00022692"/>
    </source>
</evidence>
<feature type="transmembrane region" description="Helical" evidence="8">
    <location>
        <begin position="356"/>
        <end position="377"/>
    </location>
</feature>
<reference evidence="10 11" key="1">
    <citation type="journal article" date="2016" name="Nat. Commun.">
        <title>Thousands of microbial genomes shed light on interconnected biogeochemical processes in an aquifer system.</title>
        <authorList>
            <person name="Anantharaman K."/>
            <person name="Brown C.T."/>
            <person name="Hug L.A."/>
            <person name="Sharon I."/>
            <person name="Castelle C.J."/>
            <person name="Probst A.J."/>
            <person name="Thomas B.C."/>
            <person name="Singh A."/>
            <person name="Wilkins M.J."/>
            <person name="Karaoz U."/>
            <person name="Brodie E.L."/>
            <person name="Williams K.H."/>
            <person name="Hubbard S.S."/>
            <person name="Banfield J.F."/>
        </authorList>
    </citation>
    <scope>NUCLEOTIDE SEQUENCE [LARGE SCALE GENOMIC DNA]</scope>
</reference>
<comment type="caution">
    <text evidence="10">The sequence shown here is derived from an EMBL/GenBank/DDBJ whole genome shotgun (WGS) entry which is preliminary data.</text>
</comment>
<dbReference type="GO" id="GO:0016763">
    <property type="term" value="F:pentosyltransferase activity"/>
    <property type="evidence" value="ECO:0007669"/>
    <property type="project" value="TreeGrafter"/>
</dbReference>
<keyword evidence="7 8" id="KW-0472">Membrane</keyword>
<feature type="transmembrane region" description="Helical" evidence="8">
    <location>
        <begin position="84"/>
        <end position="107"/>
    </location>
</feature>
<sequence length="534" mass="62711">MNGKKWILLIILLGAFLRFYKLDWGEGYFFHPDEYHIVAAVDRLHFPNQMNPHLFSYGSFIVNLIYFTKLFLSSLNPKFLSLNSFLVGRFYSAFFSTLTVWVVFLISQKVFKNNKYALTSALIIATTPGLIQQAHFTTPESTLIFWLFLFIYFSLMWIGDKKERFLYLSAICLGVAIGTKVTALTLAPLLVLISLQGFKKKIKKTFISIFLAAASFLVVFPYSILDWKSFKATTIYELGLAQGKQIVFYTRQFINTRPVIFQIEKIFPYTLGPLILFVGISGFILSVYLTFKKLKKIDKKILLIIFAFLSYSVPNFFLFAKWTRFLSPTFPFFAIFSVYFLQWFSNKFNEKLFTLLLLYSFTLVHIVWTLMFFSIYLKHDVRITATSWINQNLPKNSFILTESRNMLEVPLLGSYTKIPYEFYDIDDNSLLEKNLPSLLVKSDYFIIQSRRLFVNHLRFPFLYPRISNFYSLLFSGKLGFTEIREFNSYPKLGRFIVPDEFAEETWSVFDHPVIRIYKKINNIKLEDYEKLLKI</sequence>
<dbReference type="InterPro" id="IPR050297">
    <property type="entry name" value="LipidA_mod_glycosyltrf_83"/>
</dbReference>
<evidence type="ECO:0000256" key="8">
    <source>
        <dbReference type="SAM" id="Phobius"/>
    </source>
</evidence>
<dbReference type="GO" id="GO:0009103">
    <property type="term" value="P:lipopolysaccharide biosynthetic process"/>
    <property type="evidence" value="ECO:0007669"/>
    <property type="project" value="UniProtKB-ARBA"/>
</dbReference>
<evidence type="ECO:0000256" key="6">
    <source>
        <dbReference type="ARBA" id="ARBA00022989"/>
    </source>
</evidence>
<feature type="transmembrane region" description="Helical" evidence="8">
    <location>
        <begin position="143"/>
        <end position="159"/>
    </location>
</feature>
<evidence type="ECO:0000256" key="3">
    <source>
        <dbReference type="ARBA" id="ARBA00022676"/>
    </source>
</evidence>
<evidence type="ECO:0000313" key="10">
    <source>
        <dbReference type="EMBL" id="OGM27686.1"/>
    </source>
</evidence>
<evidence type="ECO:0000256" key="7">
    <source>
        <dbReference type="ARBA" id="ARBA00023136"/>
    </source>
</evidence>
<evidence type="ECO:0000313" key="11">
    <source>
        <dbReference type="Proteomes" id="UP000178851"/>
    </source>
</evidence>